<reference evidence="11 14" key="2">
    <citation type="submission" date="2020-10" db="EMBL/GenBank/DDBJ databases">
        <title>Genome sequences of Pseudomonas isolates.</title>
        <authorList>
            <person name="Wessels L."/>
            <person name="Reich F."/>
            <person name="Hammerl J."/>
        </authorList>
    </citation>
    <scope>NUCLEOTIDE SEQUENCE [LARGE SCALE GENOMIC DNA]</scope>
    <source>
        <strain evidence="11 14">20-MO00624-0</strain>
    </source>
</reference>
<evidence type="ECO:0000313" key="13">
    <source>
        <dbReference type="Proteomes" id="UP000250443"/>
    </source>
</evidence>
<keyword evidence="12" id="KW-0378">Hydrolase</keyword>
<sequence>MGRVLEVQGLTLAVSDHVLVKDLSLTVRTGRVTALVGSSGSGKSMTCLGMLDQLPAGVTRVSGHVLCDGQRTSGEHLRGRQVSMIMQNPRSAFNPVLTMRAHAYEVLALRNIHGADAQARLDACLVDVGLNTSSQVLDLYSFQMSGGMLQRMMIALALLAETPFLLADEPTTDLDLLMQARVLDVLDRLVEEKGLGILLVTHDMGVVARCAHDVLVMDEGSLVEATSVEQLFDAPCSPAARDLLAAHQALTLAEDYE</sequence>
<evidence type="ECO:0000256" key="6">
    <source>
        <dbReference type="ARBA" id="ARBA00022741"/>
    </source>
</evidence>
<dbReference type="Proteomes" id="UP000626180">
    <property type="component" value="Unassembled WGS sequence"/>
</dbReference>
<feature type="domain" description="ABC transporter" evidence="10">
    <location>
        <begin position="5"/>
        <end position="244"/>
    </location>
</feature>
<dbReference type="SUPFAM" id="SSF52540">
    <property type="entry name" value="P-loop containing nucleoside triphosphate hydrolases"/>
    <property type="match status" value="1"/>
</dbReference>
<dbReference type="PANTHER" id="PTHR43297">
    <property type="entry name" value="OLIGOPEPTIDE TRANSPORT ATP-BINDING PROTEIN APPD"/>
    <property type="match status" value="1"/>
</dbReference>
<dbReference type="InterPro" id="IPR017871">
    <property type="entry name" value="ABC_transporter-like_CS"/>
</dbReference>
<dbReference type="InterPro" id="IPR003439">
    <property type="entry name" value="ABC_transporter-like_ATP-bd"/>
</dbReference>
<dbReference type="Pfam" id="PF00005">
    <property type="entry name" value="ABC_tran"/>
    <property type="match status" value="1"/>
</dbReference>
<comment type="similarity">
    <text evidence="2">Belongs to the ABC transporter superfamily.</text>
</comment>
<dbReference type="SMART" id="SM00382">
    <property type="entry name" value="AAA"/>
    <property type="match status" value="1"/>
</dbReference>
<evidence type="ECO:0000256" key="9">
    <source>
        <dbReference type="ARBA" id="ARBA00023136"/>
    </source>
</evidence>
<evidence type="ECO:0000313" key="11">
    <source>
        <dbReference type="EMBL" id="MBF8641157.1"/>
    </source>
</evidence>
<evidence type="ECO:0000259" key="10">
    <source>
        <dbReference type="PROSITE" id="PS50893"/>
    </source>
</evidence>
<evidence type="ECO:0000256" key="3">
    <source>
        <dbReference type="ARBA" id="ARBA00022448"/>
    </source>
</evidence>
<gene>
    <name evidence="12" type="primary">nikD</name>
    <name evidence="11" type="ORF">IRZ65_10720</name>
    <name evidence="12" type="ORF">NCTC11842_04411</name>
</gene>
<evidence type="ECO:0000313" key="12">
    <source>
        <dbReference type="EMBL" id="SPZ12345.1"/>
    </source>
</evidence>
<dbReference type="AlphaFoldDB" id="A0A2X2DJI8"/>
<dbReference type="InterPro" id="IPR027417">
    <property type="entry name" value="P-loop_NTPase"/>
</dbReference>
<evidence type="ECO:0000256" key="8">
    <source>
        <dbReference type="ARBA" id="ARBA00022967"/>
    </source>
</evidence>
<dbReference type="EMBL" id="JADMCD010000004">
    <property type="protein sequence ID" value="MBF8641157.1"/>
    <property type="molecule type" value="Genomic_DNA"/>
</dbReference>
<comment type="subcellular location">
    <subcellularLocation>
        <location evidence="1">Cell inner membrane</location>
        <topology evidence="1">Peripheral membrane protein</topology>
    </subcellularLocation>
</comment>
<evidence type="ECO:0000256" key="4">
    <source>
        <dbReference type="ARBA" id="ARBA00022475"/>
    </source>
</evidence>
<keyword evidence="9" id="KW-0472">Membrane</keyword>
<dbReference type="GO" id="GO:0005524">
    <property type="term" value="F:ATP binding"/>
    <property type="evidence" value="ECO:0007669"/>
    <property type="project" value="UniProtKB-KW"/>
</dbReference>
<keyword evidence="6" id="KW-0547">Nucleotide-binding</keyword>
<dbReference type="PROSITE" id="PS50893">
    <property type="entry name" value="ABC_TRANSPORTER_2"/>
    <property type="match status" value="1"/>
</dbReference>
<dbReference type="Gene3D" id="3.40.50.300">
    <property type="entry name" value="P-loop containing nucleotide triphosphate hydrolases"/>
    <property type="match status" value="1"/>
</dbReference>
<dbReference type="PANTHER" id="PTHR43297:SF14">
    <property type="entry name" value="ATPASE AAA-TYPE CORE DOMAIN-CONTAINING PROTEIN"/>
    <property type="match status" value="1"/>
</dbReference>
<keyword evidence="5" id="KW-0997">Cell inner membrane</keyword>
<dbReference type="RefSeq" id="WP_010796155.1">
    <property type="nucleotide sequence ID" value="NZ_FQYS01000004.1"/>
</dbReference>
<proteinExistence type="inferred from homology"/>
<name>A0A2X2DJI8_PSELU</name>
<dbReference type="InterPro" id="IPR003593">
    <property type="entry name" value="AAA+_ATPase"/>
</dbReference>
<dbReference type="GO" id="GO:0016887">
    <property type="term" value="F:ATP hydrolysis activity"/>
    <property type="evidence" value="ECO:0007669"/>
    <property type="project" value="InterPro"/>
</dbReference>
<evidence type="ECO:0000256" key="1">
    <source>
        <dbReference type="ARBA" id="ARBA00004417"/>
    </source>
</evidence>
<keyword evidence="3" id="KW-0813">Transport</keyword>
<dbReference type="CDD" id="cd03257">
    <property type="entry name" value="ABC_NikE_OppD_transporters"/>
    <property type="match status" value="1"/>
</dbReference>
<keyword evidence="8" id="KW-1278">Translocase</keyword>
<dbReference type="PROSITE" id="PS00211">
    <property type="entry name" value="ABC_TRANSPORTER_1"/>
    <property type="match status" value="1"/>
</dbReference>
<dbReference type="InterPro" id="IPR050388">
    <property type="entry name" value="ABC_Ni/Peptide_Import"/>
</dbReference>
<keyword evidence="4" id="KW-1003">Cell membrane</keyword>
<dbReference type="GO" id="GO:0005886">
    <property type="term" value="C:plasma membrane"/>
    <property type="evidence" value="ECO:0007669"/>
    <property type="project" value="UniProtKB-SubCell"/>
</dbReference>
<accession>A0A2X2DJI8</accession>
<dbReference type="Proteomes" id="UP000250443">
    <property type="component" value="Unassembled WGS sequence"/>
</dbReference>
<keyword evidence="14" id="KW-1185">Reference proteome</keyword>
<keyword evidence="7 12" id="KW-0067">ATP-binding</keyword>
<protein>
    <submittedName>
        <fullName evidence="11">ABC transporter ATP-binding protein</fullName>
    </submittedName>
    <submittedName>
        <fullName evidence="12">Nickel transporter ATP-binding protein NikD</fullName>
        <ecNumber evidence="12">3.6.3.-</ecNumber>
    </submittedName>
</protein>
<dbReference type="EC" id="3.6.3.-" evidence="12"/>
<evidence type="ECO:0000313" key="14">
    <source>
        <dbReference type="Proteomes" id="UP000626180"/>
    </source>
</evidence>
<evidence type="ECO:0000256" key="5">
    <source>
        <dbReference type="ARBA" id="ARBA00022519"/>
    </source>
</evidence>
<evidence type="ECO:0000256" key="7">
    <source>
        <dbReference type="ARBA" id="ARBA00022840"/>
    </source>
</evidence>
<reference evidence="12 13" key="1">
    <citation type="submission" date="2018-06" db="EMBL/GenBank/DDBJ databases">
        <authorList>
            <consortium name="Pathogen Informatics"/>
            <person name="Doyle S."/>
        </authorList>
    </citation>
    <scope>NUCLEOTIDE SEQUENCE [LARGE SCALE GENOMIC DNA]</scope>
    <source>
        <strain evidence="12 13">NCTC11842</strain>
    </source>
</reference>
<dbReference type="EMBL" id="UAUF01000014">
    <property type="protein sequence ID" value="SPZ12345.1"/>
    <property type="molecule type" value="Genomic_DNA"/>
</dbReference>
<evidence type="ECO:0000256" key="2">
    <source>
        <dbReference type="ARBA" id="ARBA00005417"/>
    </source>
</evidence>
<organism evidence="12 13">
    <name type="scientific">Pseudomonas luteola</name>
    <dbReference type="NCBI Taxonomy" id="47886"/>
    <lineage>
        <taxon>Bacteria</taxon>
        <taxon>Pseudomonadati</taxon>
        <taxon>Pseudomonadota</taxon>
        <taxon>Gammaproteobacteria</taxon>
        <taxon>Pseudomonadales</taxon>
        <taxon>Pseudomonadaceae</taxon>
        <taxon>Pseudomonas</taxon>
    </lineage>
</organism>